<dbReference type="RefSeq" id="WP_188359847.1">
    <property type="nucleotide sequence ID" value="NZ_BMDC01000003.1"/>
</dbReference>
<dbReference type="GO" id="GO:0016740">
    <property type="term" value="F:transferase activity"/>
    <property type="evidence" value="ECO:0007669"/>
    <property type="project" value="UniProtKB-KW"/>
</dbReference>
<dbReference type="EC" id="2.7.1.180" evidence="2"/>
<accession>A0A917IVN0</accession>
<organism evidence="11 12">
    <name type="scientific">Rothia aerolata</name>
    <dbReference type="NCBI Taxonomy" id="1812262"/>
    <lineage>
        <taxon>Bacteria</taxon>
        <taxon>Bacillati</taxon>
        <taxon>Actinomycetota</taxon>
        <taxon>Actinomycetes</taxon>
        <taxon>Micrococcales</taxon>
        <taxon>Micrococcaceae</taxon>
        <taxon>Rothia</taxon>
    </lineage>
</organism>
<dbReference type="GO" id="GO:0046872">
    <property type="term" value="F:metal ion binding"/>
    <property type="evidence" value="ECO:0007669"/>
    <property type="project" value="UniProtKB-KW"/>
</dbReference>
<evidence type="ECO:0000313" key="11">
    <source>
        <dbReference type="EMBL" id="GGH64000.1"/>
    </source>
</evidence>
<evidence type="ECO:0000256" key="3">
    <source>
        <dbReference type="ARBA" id="ARBA00016337"/>
    </source>
</evidence>
<evidence type="ECO:0000256" key="8">
    <source>
        <dbReference type="ARBA" id="ARBA00022842"/>
    </source>
</evidence>
<evidence type="ECO:0000313" key="12">
    <source>
        <dbReference type="Proteomes" id="UP000600171"/>
    </source>
</evidence>
<keyword evidence="6" id="KW-0479">Metal-binding</keyword>
<sequence>MKIFDWVQWTSDCRLAVDTEDDAAAAAARRAVSYELESVERVMNRWVKHSEISLINDSVRARGSVSCKVSDTLAFLIMQALYSYDFTDGAFDPRVEDSLQALGYGAGLESLDLQVTSGGRLVCQQTGSLNLHDQVQLNYENQGWLLTTSATLDLTAIGKACAADFAAEAAAEAAQAPVLLSLGGDISTAGAYYSREKNPGWAVVVEDLLGDPQAVVELINNGAIATSSSQKRTWGEASWHHIIDPRTGLSAEPDLKTASVIAETAAVANVLATAAIVWGRQAKEELAQRNCAARLVTAQNLLIHHNWPENTEQGSDPELAGASRD</sequence>
<dbReference type="PANTHER" id="PTHR30040:SF2">
    <property type="entry name" value="FAD:PROTEIN FMN TRANSFERASE"/>
    <property type="match status" value="1"/>
</dbReference>
<keyword evidence="7" id="KW-0274">FAD</keyword>
<reference evidence="11 12" key="1">
    <citation type="journal article" date="2014" name="Int. J. Syst. Evol. Microbiol.">
        <title>Complete genome sequence of Corynebacterium casei LMG S-19264T (=DSM 44701T), isolated from a smear-ripened cheese.</title>
        <authorList>
            <consortium name="US DOE Joint Genome Institute (JGI-PGF)"/>
            <person name="Walter F."/>
            <person name="Albersmeier A."/>
            <person name="Kalinowski J."/>
            <person name="Ruckert C."/>
        </authorList>
    </citation>
    <scope>NUCLEOTIDE SEQUENCE [LARGE SCALE GENOMIC DNA]</scope>
    <source>
        <strain evidence="11 12">CCM 8669</strain>
    </source>
</reference>
<dbReference type="Proteomes" id="UP000600171">
    <property type="component" value="Unassembled WGS sequence"/>
</dbReference>
<dbReference type="SUPFAM" id="SSF143631">
    <property type="entry name" value="ApbE-like"/>
    <property type="match status" value="1"/>
</dbReference>
<dbReference type="InterPro" id="IPR003374">
    <property type="entry name" value="ApbE-like_sf"/>
</dbReference>
<dbReference type="Pfam" id="PF02424">
    <property type="entry name" value="ApbE"/>
    <property type="match status" value="1"/>
</dbReference>
<evidence type="ECO:0000256" key="5">
    <source>
        <dbReference type="ARBA" id="ARBA00022679"/>
    </source>
</evidence>
<dbReference type="AlphaFoldDB" id="A0A917IVN0"/>
<keyword evidence="8" id="KW-0460">Magnesium</keyword>
<proteinExistence type="predicted"/>
<evidence type="ECO:0000256" key="4">
    <source>
        <dbReference type="ARBA" id="ARBA00022630"/>
    </source>
</evidence>
<name>A0A917IVN0_9MICC</name>
<keyword evidence="4" id="KW-0285">Flavoprotein</keyword>
<dbReference type="Gene3D" id="3.10.520.10">
    <property type="entry name" value="ApbE-like domains"/>
    <property type="match status" value="1"/>
</dbReference>
<dbReference type="InterPro" id="IPR024932">
    <property type="entry name" value="ApbE"/>
</dbReference>
<evidence type="ECO:0000256" key="1">
    <source>
        <dbReference type="ARBA" id="ARBA00001946"/>
    </source>
</evidence>
<dbReference type="EMBL" id="BMDC01000003">
    <property type="protein sequence ID" value="GGH64000.1"/>
    <property type="molecule type" value="Genomic_DNA"/>
</dbReference>
<comment type="caution">
    <text evidence="11">The sequence shown here is derived from an EMBL/GenBank/DDBJ whole genome shotgun (WGS) entry which is preliminary data.</text>
</comment>
<keyword evidence="5 11" id="KW-0808">Transferase</keyword>
<comment type="cofactor">
    <cofactor evidence="1">
        <name>Mg(2+)</name>
        <dbReference type="ChEBI" id="CHEBI:18420"/>
    </cofactor>
</comment>
<evidence type="ECO:0000256" key="6">
    <source>
        <dbReference type="ARBA" id="ARBA00022723"/>
    </source>
</evidence>
<evidence type="ECO:0000256" key="2">
    <source>
        <dbReference type="ARBA" id="ARBA00011955"/>
    </source>
</evidence>
<evidence type="ECO:0000256" key="9">
    <source>
        <dbReference type="ARBA" id="ARBA00031306"/>
    </source>
</evidence>
<evidence type="ECO:0000256" key="10">
    <source>
        <dbReference type="ARBA" id="ARBA00048540"/>
    </source>
</evidence>
<gene>
    <name evidence="11" type="primary">apbE</name>
    <name evidence="11" type="ORF">GCM10007359_15850</name>
</gene>
<comment type="catalytic activity">
    <reaction evidence="10">
        <text>L-threonyl-[protein] + FAD = FMN-L-threonyl-[protein] + AMP + H(+)</text>
        <dbReference type="Rhea" id="RHEA:36847"/>
        <dbReference type="Rhea" id="RHEA-COMP:11060"/>
        <dbReference type="Rhea" id="RHEA-COMP:11061"/>
        <dbReference type="ChEBI" id="CHEBI:15378"/>
        <dbReference type="ChEBI" id="CHEBI:30013"/>
        <dbReference type="ChEBI" id="CHEBI:57692"/>
        <dbReference type="ChEBI" id="CHEBI:74257"/>
        <dbReference type="ChEBI" id="CHEBI:456215"/>
        <dbReference type="EC" id="2.7.1.180"/>
    </reaction>
</comment>
<keyword evidence="12" id="KW-1185">Reference proteome</keyword>
<protein>
    <recommendedName>
        <fullName evidence="3">FAD:protein FMN transferase</fullName>
        <ecNumber evidence="2">2.7.1.180</ecNumber>
    </recommendedName>
    <alternativeName>
        <fullName evidence="9">Flavin transferase</fullName>
    </alternativeName>
</protein>
<evidence type="ECO:0000256" key="7">
    <source>
        <dbReference type="ARBA" id="ARBA00022827"/>
    </source>
</evidence>
<dbReference type="PANTHER" id="PTHR30040">
    <property type="entry name" value="THIAMINE BIOSYNTHESIS LIPOPROTEIN APBE"/>
    <property type="match status" value="1"/>
</dbReference>